<organism evidence="6 7">
    <name type="scientific">Mycobacterium simiae</name>
    <name type="common">Mycobacterium habana</name>
    <dbReference type="NCBI Taxonomy" id="1784"/>
    <lineage>
        <taxon>Bacteria</taxon>
        <taxon>Bacillati</taxon>
        <taxon>Actinomycetota</taxon>
        <taxon>Actinomycetes</taxon>
        <taxon>Mycobacteriales</taxon>
        <taxon>Mycobacteriaceae</taxon>
        <taxon>Mycobacterium</taxon>
        <taxon>Mycobacterium simiae complex</taxon>
    </lineage>
</organism>
<dbReference type="EMBL" id="MZZM01000001">
    <property type="protein sequence ID" value="ORJ64875.1"/>
    <property type="molecule type" value="Genomic_DNA"/>
</dbReference>
<dbReference type="PANTHER" id="PTHR37981:SF1">
    <property type="entry name" value="SGNH HYDROLASE-TYPE ESTERASE DOMAIN-CONTAINING PROTEIN"/>
    <property type="match status" value="1"/>
</dbReference>
<feature type="active site" description="Nucleophile" evidence="1">
    <location>
        <position position="74"/>
    </location>
</feature>
<name>A0A1X0YHG7_MYCSI</name>
<feature type="active site" evidence="1">
    <location>
        <position position="305"/>
    </location>
</feature>
<protein>
    <recommendedName>
        <fullName evidence="5">SGNH hydrolase-type esterase domain-containing protein</fullName>
    </recommendedName>
</protein>
<dbReference type="Pfam" id="PF13472">
    <property type="entry name" value="Lipase_GDSL_2"/>
    <property type="match status" value="1"/>
</dbReference>
<dbReference type="AlphaFoldDB" id="A0A1X0YHG7"/>
<dbReference type="InterPro" id="IPR037460">
    <property type="entry name" value="SEST-like"/>
</dbReference>
<dbReference type="STRING" id="1784.VC42_03560"/>
<evidence type="ECO:0000256" key="1">
    <source>
        <dbReference type="PIRSR" id="PIRSR637460-1"/>
    </source>
</evidence>
<accession>A0A1X0YHG7</accession>
<evidence type="ECO:0000313" key="6">
    <source>
        <dbReference type="EMBL" id="ORJ64875.1"/>
    </source>
</evidence>
<feature type="compositionally biased region" description="Basic and acidic residues" evidence="3">
    <location>
        <begin position="13"/>
        <end position="22"/>
    </location>
</feature>
<dbReference type="PANTHER" id="PTHR37981">
    <property type="entry name" value="LIPASE 2"/>
    <property type="match status" value="1"/>
</dbReference>
<dbReference type="GO" id="GO:0016788">
    <property type="term" value="F:hydrolase activity, acting on ester bonds"/>
    <property type="evidence" value="ECO:0007669"/>
    <property type="project" value="InterPro"/>
</dbReference>
<dbReference type="Proteomes" id="UP000193040">
    <property type="component" value="Unassembled WGS sequence"/>
</dbReference>
<dbReference type="SUPFAM" id="SSF52266">
    <property type="entry name" value="SGNH hydrolase"/>
    <property type="match status" value="1"/>
</dbReference>
<reference evidence="6 7" key="1">
    <citation type="submission" date="2017-03" db="EMBL/GenBank/DDBJ databases">
        <title>Genomic insights into Mycobacterium simiae human colonization.</title>
        <authorList>
            <person name="Steffani J.L."/>
            <person name="Brunck M.E."/>
            <person name="Cruz E."/>
            <person name="Montiel R."/>
            <person name="Barona F."/>
        </authorList>
    </citation>
    <scope>NUCLEOTIDE SEQUENCE [LARGE SCALE GENOMIC DNA]</scope>
    <source>
        <strain evidence="6 7">MsiGto</strain>
    </source>
</reference>
<keyword evidence="7" id="KW-1185">Reference proteome</keyword>
<evidence type="ECO:0000313" key="7">
    <source>
        <dbReference type="Proteomes" id="UP000193040"/>
    </source>
</evidence>
<dbReference type="InterPro" id="IPR036514">
    <property type="entry name" value="SGNH_hydro_sf"/>
</dbReference>
<dbReference type="InterPro" id="IPR013830">
    <property type="entry name" value="SGNH_hydro"/>
</dbReference>
<dbReference type="GO" id="GO:0006629">
    <property type="term" value="P:lipid metabolic process"/>
    <property type="evidence" value="ECO:0007669"/>
    <property type="project" value="TreeGrafter"/>
</dbReference>
<feature type="transmembrane region" description="Helical" evidence="4">
    <location>
        <begin position="32"/>
        <end position="56"/>
    </location>
</feature>
<comment type="caution">
    <text evidence="6">The sequence shown here is derived from an EMBL/GenBank/DDBJ whole genome shotgun (WGS) entry which is preliminary data.</text>
</comment>
<feature type="domain" description="SGNH hydrolase-type esterase" evidence="5">
    <location>
        <begin position="70"/>
        <end position="310"/>
    </location>
</feature>
<evidence type="ECO:0000256" key="2">
    <source>
        <dbReference type="PIRSR" id="PIRSR637460-2"/>
    </source>
</evidence>
<keyword evidence="2" id="KW-1015">Disulfide bond</keyword>
<feature type="disulfide bond" evidence="2">
    <location>
        <begin position="232"/>
        <end position="281"/>
    </location>
</feature>
<keyword evidence="4" id="KW-0812">Transmembrane</keyword>
<dbReference type="CDD" id="cd01823">
    <property type="entry name" value="SEST_like"/>
    <property type="match status" value="1"/>
</dbReference>
<feature type="disulfide bond" evidence="2">
    <location>
        <begin position="166"/>
        <end position="182"/>
    </location>
</feature>
<evidence type="ECO:0000256" key="3">
    <source>
        <dbReference type="SAM" id="MobiDB-lite"/>
    </source>
</evidence>
<sequence length="328" mass="34947">MNERNEQVGQTDDDAKHLSDTPRRQRRWLGPLLVGTAAVVALVVIAPIAGVAVIYLQGRWDGGSDGEYVALGSSFGAGPGVGSPAADSPTLCWRSAANYAHELARMRNLKLIDATCSGSTAEQALHGGQYFQPPQVDSVGPHTRLVTITTGGNDVFYLPNMFGWSCANKSGGTPVAWRPLVCKTTSVEQEQQAFAALPATFDRLIATARQRAPSADIVVVDYITVLPSTGACPDRVPFTPAEFDRARAAAGRLKALTAAVAARNNVTLIKASELTAEHDVCSERPWVFGYTYPATPLNFGPIPYHPTAEAMSRVAAALDKTIDSALRN</sequence>
<keyword evidence="4" id="KW-0472">Membrane</keyword>
<evidence type="ECO:0000259" key="5">
    <source>
        <dbReference type="Pfam" id="PF13472"/>
    </source>
</evidence>
<feature type="disulfide bond" evidence="2">
    <location>
        <begin position="92"/>
        <end position="116"/>
    </location>
</feature>
<dbReference type="Gene3D" id="3.40.50.1110">
    <property type="entry name" value="SGNH hydrolase"/>
    <property type="match status" value="1"/>
</dbReference>
<feature type="region of interest" description="Disordered" evidence="3">
    <location>
        <begin position="1"/>
        <end position="22"/>
    </location>
</feature>
<proteinExistence type="predicted"/>
<evidence type="ECO:0000256" key="4">
    <source>
        <dbReference type="SAM" id="Phobius"/>
    </source>
</evidence>
<keyword evidence="4" id="KW-1133">Transmembrane helix</keyword>
<gene>
    <name evidence="6" type="ORF">B5M45_01060</name>
</gene>